<name>A0A3R5UTB0_9BACT</name>
<dbReference type="AlphaFoldDB" id="A0A3R5UTB0"/>
<gene>
    <name evidence="3" type="ORF">EP073_00420</name>
</gene>
<dbReference type="SUPFAM" id="SSF55174">
    <property type="entry name" value="Alpha-L RNA-binding motif"/>
    <property type="match status" value="1"/>
</dbReference>
<keyword evidence="4" id="KW-1185">Reference proteome</keyword>
<reference evidence="3 4" key="1">
    <citation type="submission" date="2019-01" db="EMBL/GenBank/DDBJ databases">
        <title>Geovibrio thiophilus DSM 11263, complete genome.</title>
        <authorList>
            <person name="Spring S."/>
            <person name="Bunk B."/>
            <person name="Sproer C."/>
        </authorList>
    </citation>
    <scope>NUCLEOTIDE SEQUENCE [LARGE SCALE GENOMIC DNA]</scope>
    <source>
        <strain evidence="3 4">DSM 11263</strain>
    </source>
</reference>
<dbReference type="OrthoDB" id="9797176at2"/>
<dbReference type="GO" id="GO:0003723">
    <property type="term" value="F:RNA binding"/>
    <property type="evidence" value="ECO:0007669"/>
    <property type="project" value="UniProtKB-KW"/>
</dbReference>
<dbReference type="Proteomes" id="UP000287502">
    <property type="component" value="Chromosome"/>
</dbReference>
<organism evidence="3 4">
    <name type="scientific">Geovibrio thiophilus</name>
    <dbReference type="NCBI Taxonomy" id="139438"/>
    <lineage>
        <taxon>Bacteria</taxon>
        <taxon>Pseudomonadati</taxon>
        <taxon>Deferribacterota</taxon>
        <taxon>Deferribacteres</taxon>
        <taxon>Deferribacterales</taxon>
        <taxon>Geovibrionaceae</taxon>
        <taxon>Geovibrio</taxon>
    </lineage>
</organism>
<evidence type="ECO:0000256" key="1">
    <source>
        <dbReference type="PROSITE-ProRule" id="PRU00182"/>
    </source>
</evidence>
<evidence type="ECO:0000313" key="3">
    <source>
        <dbReference type="EMBL" id="QAR31917.1"/>
    </source>
</evidence>
<feature type="domain" description="RNA-binding S4" evidence="2">
    <location>
        <begin position="1"/>
        <end position="66"/>
    </location>
</feature>
<accession>A0A3R5UTB0</accession>
<dbReference type="Gene3D" id="3.10.290.10">
    <property type="entry name" value="RNA-binding S4 domain"/>
    <property type="match status" value="1"/>
</dbReference>
<dbReference type="EMBL" id="CP035108">
    <property type="protein sequence ID" value="QAR31917.1"/>
    <property type="molecule type" value="Genomic_DNA"/>
</dbReference>
<evidence type="ECO:0000259" key="2">
    <source>
        <dbReference type="SMART" id="SM00363"/>
    </source>
</evidence>
<dbReference type="SMART" id="SM00363">
    <property type="entry name" value="S4"/>
    <property type="match status" value="1"/>
</dbReference>
<protein>
    <submittedName>
        <fullName evidence="3">RNA-binding S4 domain-containing protein</fullName>
    </submittedName>
</protein>
<evidence type="ECO:0000313" key="4">
    <source>
        <dbReference type="Proteomes" id="UP000287502"/>
    </source>
</evidence>
<dbReference type="InterPro" id="IPR036986">
    <property type="entry name" value="S4_RNA-bd_sf"/>
</dbReference>
<dbReference type="KEGG" id="gtl:EP073_00420"/>
<dbReference type="InterPro" id="IPR002942">
    <property type="entry name" value="S4_RNA-bd"/>
</dbReference>
<sequence>MRLDKFLKTMNLMKRRTVANEAAGEGFITVNGRTAKPACNLKAGDVIELDMWNFRKKIKVLQVPEKKSIPKKDLPLYIETLEYSAKTADDFADFEDDEEL</sequence>
<dbReference type="RefSeq" id="WP_128465204.1">
    <property type="nucleotide sequence ID" value="NZ_CP035108.1"/>
</dbReference>
<proteinExistence type="predicted"/>
<dbReference type="Pfam" id="PF01479">
    <property type="entry name" value="S4"/>
    <property type="match status" value="1"/>
</dbReference>
<keyword evidence="1" id="KW-0694">RNA-binding</keyword>
<dbReference type="CDD" id="cd00165">
    <property type="entry name" value="S4"/>
    <property type="match status" value="1"/>
</dbReference>
<dbReference type="PROSITE" id="PS50889">
    <property type="entry name" value="S4"/>
    <property type="match status" value="1"/>
</dbReference>